<evidence type="ECO:0000313" key="4">
    <source>
        <dbReference type="Proteomes" id="UP000517765"/>
    </source>
</evidence>
<feature type="non-terminal residue" evidence="3">
    <location>
        <position position="505"/>
    </location>
</feature>
<name>A0A7W3WUV2_9ACTN</name>
<feature type="transmembrane region" description="Helical" evidence="2">
    <location>
        <begin position="194"/>
        <end position="214"/>
    </location>
</feature>
<evidence type="ECO:0008006" key="5">
    <source>
        <dbReference type="Google" id="ProtNLM"/>
    </source>
</evidence>
<feature type="transmembrane region" description="Helical" evidence="2">
    <location>
        <begin position="375"/>
        <end position="397"/>
    </location>
</feature>
<evidence type="ECO:0000256" key="2">
    <source>
        <dbReference type="SAM" id="Phobius"/>
    </source>
</evidence>
<feature type="transmembrane region" description="Helical" evidence="2">
    <location>
        <begin position="297"/>
        <end position="318"/>
    </location>
</feature>
<reference evidence="4" key="1">
    <citation type="submission" date="2020-05" db="EMBL/GenBank/DDBJ databases">
        <title>Classification of alakaliphilic streptomycetes isolated from an alkaline soil next to Lonar Crater, India and a proposal for the recognition of Streptomyces alkaliterrae sp. nov.</title>
        <authorList>
            <person name="Golinska P."/>
        </authorList>
    </citation>
    <scope>NUCLEOTIDE SEQUENCE [LARGE SCALE GENOMIC DNA]</scope>
    <source>
        <strain evidence="4">OF8</strain>
    </source>
</reference>
<dbReference type="Pfam" id="PF19877">
    <property type="entry name" value="DUF6350"/>
    <property type="match status" value="1"/>
</dbReference>
<keyword evidence="2" id="KW-1133">Transmembrane helix</keyword>
<sequence>MSQMTQRAVGRDGPARIVNWLAEGALAACLGVAAVAMLVLVLWIASPHPHGGPDEALRIAAGVWLLAHGVALVRAETLGGGTAPMGVTPILLTALPLFLLYRVARAADGRAWRIVLWLGAGYLLVAVGAALFTVGGPLRVAPLSATLVMPAVTAATVGAGVWSARGRPLPADGTLRLPAALPERRLFDAVRAGLAAAGALCAVGALLVAGSLVWHWHVAAEDYTQLTAAWSGRMAVLALCLALAPNAAVWGAAYGLGPGFTLGAGSAVGPLAADGLPQLPHFPLLAAVPAEGPAGSYAWGFAAAVPLAGGLVAGRFTARAAVPVLGDRHGSESAARTSGASALAGCCCGLAMALLAAFAGGPLGTGALAEFGPTWWLTGAAAAGWTAAVAVPGALVARWWRLREPHPLLAVAIGARRARARAATRLVSGRRKLAAARRRVLGGGGRRRAAAKTAPADDWHSTGTRHSRWAALKKASGGLVPSLDTADRPLTPDRDGGPEAVPPPP</sequence>
<protein>
    <recommendedName>
        <fullName evidence="5">Integral membrane protein</fullName>
    </recommendedName>
</protein>
<keyword evidence="2" id="KW-0472">Membrane</keyword>
<feature type="transmembrane region" description="Helical" evidence="2">
    <location>
        <begin position="81"/>
        <end position="102"/>
    </location>
</feature>
<dbReference type="EMBL" id="JABJXA010000034">
    <property type="protein sequence ID" value="MBB1258831.1"/>
    <property type="molecule type" value="Genomic_DNA"/>
</dbReference>
<dbReference type="AlphaFoldDB" id="A0A7W3WUV2"/>
<feature type="transmembrane region" description="Helical" evidence="2">
    <location>
        <begin position="234"/>
        <end position="253"/>
    </location>
</feature>
<feature type="transmembrane region" description="Helical" evidence="2">
    <location>
        <begin position="20"/>
        <end position="44"/>
    </location>
</feature>
<gene>
    <name evidence="3" type="ORF">H3147_08305</name>
</gene>
<comment type="caution">
    <text evidence="3">The sequence shown here is derived from an EMBL/GenBank/DDBJ whole genome shotgun (WGS) entry which is preliminary data.</text>
</comment>
<evidence type="ECO:0000256" key="1">
    <source>
        <dbReference type="SAM" id="MobiDB-lite"/>
    </source>
</evidence>
<dbReference type="InterPro" id="IPR045931">
    <property type="entry name" value="DUF6350"/>
</dbReference>
<accession>A0A7W3WUV2</accession>
<organism evidence="3 4">
    <name type="scientific">Streptomyces alkaliterrae</name>
    <dbReference type="NCBI Taxonomy" id="2213162"/>
    <lineage>
        <taxon>Bacteria</taxon>
        <taxon>Bacillati</taxon>
        <taxon>Actinomycetota</taxon>
        <taxon>Actinomycetes</taxon>
        <taxon>Kitasatosporales</taxon>
        <taxon>Streptomycetaceae</taxon>
        <taxon>Streptomyces</taxon>
    </lineage>
</organism>
<dbReference type="Proteomes" id="UP000517765">
    <property type="component" value="Unassembled WGS sequence"/>
</dbReference>
<feature type="transmembrane region" description="Helical" evidence="2">
    <location>
        <begin position="114"/>
        <end position="134"/>
    </location>
</feature>
<proteinExistence type="predicted"/>
<feature type="compositionally biased region" description="Basic and acidic residues" evidence="1">
    <location>
        <begin position="485"/>
        <end position="497"/>
    </location>
</feature>
<feature type="region of interest" description="Disordered" evidence="1">
    <location>
        <begin position="444"/>
        <end position="505"/>
    </location>
</feature>
<evidence type="ECO:0000313" key="3">
    <source>
        <dbReference type="EMBL" id="MBB1258831.1"/>
    </source>
</evidence>
<feature type="transmembrane region" description="Helical" evidence="2">
    <location>
        <begin position="339"/>
        <end position="363"/>
    </location>
</feature>
<keyword evidence="2" id="KW-0812">Transmembrane</keyword>